<dbReference type="GO" id="GO:0005634">
    <property type="term" value="C:nucleus"/>
    <property type="evidence" value="ECO:0007669"/>
    <property type="project" value="UniProtKB-ARBA"/>
</dbReference>
<feature type="domain" description="C2H2-type" evidence="7">
    <location>
        <begin position="201"/>
        <end position="230"/>
    </location>
</feature>
<evidence type="ECO:0000256" key="4">
    <source>
        <dbReference type="ARBA" id="ARBA00022833"/>
    </source>
</evidence>
<dbReference type="Gene3D" id="3.30.160.60">
    <property type="entry name" value="Classic Zinc Finger"/>
    <property type="match status" value="1"/>
</dbReference>
<evidence type="ECO:0000256" key="2">
    <source>
        <dbReference type="ARBA" id="ARBA00022737"/>
    </source>
</evidence>
<dbReference type="STRING" id="47427.A0A2H3DXG7"/>
<dbReference type="PANTHER" id="PTHR19818">
    <property type="entry name" value="ZINC FINGER PROTEIN ZIC AND GLI"/>
    <property type="match status" value="1"/>
</dbReference>
<dbReference type="PROSITE" id="PS00028">
    <property type="entry name" value="ZINC_FINGER_C2H2_1"/>
    <property type="match status" value="1"/>
</dbReference>
<dbReference type="SMART" id="SM00355">
    <property type="entry name" value="ZnF_C2H2"/>
    <property type="match status" value="3"/>
</dbReference>
<dbReference type="OrthoDB" id="8922241at2759"/>
<dbReference type="InterPro" id="IPR013087">
    <property type="entry name" value="Znf_C2H2_type"/>
</dbReference>
<dbReference type="GO" id="GO:0000981">
    <property type="term" value="F:DNA-binding transcription factor activity, RNA polymerase II-specific"/>
    <property type="evidence" value="ECO:0007669"/>
    <property type="project" value="TreeGrafter"/>
</dbReference>
<keyword evidence="1" id="KW-0479">Metal-binding</keyword>
<dbReference type="PROSITE" id="PS50157">
    <property type="entry name" value="ZINC_FINGER_C2H2_2"/>
    <property type="match status" value="2"/>
</dbReference>
<protein>
    <recommendedName>
        <fullName evidence="7">C2H2-type domain-containing protein</fullName>
    </recommendedName>
</protein>
<sequence length="313" mass="34676">MQLENDCPLKLLLMSAKPKHYRSSLVEEDDMDLDDIFDQFIEPRAFQNCNQLPQQDSGHNFLYNEEGNWLGMNINTGVTIAPTFDEPICPKAALLSPYDMANTSEAANRFDNDWFDSLWTPPSATGSPIQNTMEGMAETRTFALSRSTTPYLDLRAGGDAYSTSETSSSRDSTPPLNSRRGALSPVNAQPTNEEDAMVPSFRCPWSECTSQFTSPEEASAHASYHPDRRKLRCPHSDCTYTSVRINDVKRHCETASHGRPASFFCRGCGRKFTRKDAAKRHQSKSAKDPRCVAFVGSKAGVGVVGEHAGCKSQ</sequence>
<keyword evidence="2" id="KW-0677">Repeat</keyword>
<keyword evidence="4" id="KW-0862">Zinc</keyword>
<proteinExistence type="predicted"/>
<dbReference type="GO" id="GO:0010557">
    <property type="term" value="P:positive regulation of macromolecule biosynthetic process"/>
    <property type="evidence" value="ECO:0007669"/>
    <property type="project" value="UniProtKB-ARBA"/>
</dbReference>
<keyword evidence="9" id="KW-1185">Reference proteome</keyword>
<feature type="region of interest" description="Disordered" evidence="6">
    <location>
        <begin position="154"/>
        <end position="193"/>
    </location>
</feature>
<evidence type="ECO:0000256" key="6">
    <source>
        <dbReference type="SAM" id="MobiDB-lite"/>
    </source>
</evidence>
<evidence type="ECO:0000256" key="1">
    <source>
        <dbReference type="ARBA" id="ARBA00022723"/>
    </source>
</evidence>
<feature type="domain" description="C2H2-type" evidence="7">
    <location>
        <begin position="263"/>
        <end position="282"/>
    </location>
</feature>
<dbReference type="GO" id="GO:0000978">
    <property type="term" value="F:RNA polymerase II cis-regulatory region sequence-specific DNA binding"/>
    <property type="evidence" value="ECO:0007669"/>
    <property type="project" value="TreeGrafter"/>
</dbReference>
<accession>A0A2H3DXG7</accession>
<dbReference type="OMA" id="CETASHG"/>
<dbReference type="PANTHER" id="PTHR19818:SF139">
    <property type="entry name" value="PAIR-RULE PROTEIN ODD-PAIRED"/>
    <property type="match status" value="1"/>
</dbReference>
<name>A0A2H3DXG7_ARMGA</name>
<evidence type="ECO:0000256" key="3">
    <source>
        <dbReference type="ARBA" id="ARBA00022771"/>
    </source>
</evidence>
<evidence type="ECO:0000313" key="8">
    <source>
        <dbReference type="EMBL" id="PBK92993.1"/>
    </source>
</evidence>
<reference evidence="9" key="1">
    <citation type="journal article" date="2017" name="Nat. Ecol. Evol.">
        <title>Genome expansion and lineage-specific genetic innovations in the forest pathogenic fungi Armillaria.</title>
        <authorList>
            <person name="Sipos G."/>
            <person name="Prasanna A.N."/>
            <person name="Walter M.C."/>
            <person name="O'Connor E."/>
            <person name="Balint B."/>
            <person name="Krizsan K."/>
            <person name="Kiss B."/>
            <person name="Hess J."/>
            <person name="Varga T."/>
            <person name="Slot J."/>
            <person name="Riley R."/>
            <person name="Boka B."/>
            <person name="Rigling D."/>
            <person name="Barry K."/>
            <person name="Lee J."/>
            <person name="Mihaltcheva S."/>
            <person name="LaButti K."/>
            <person name="Lipzen A."/>
            <person name="Waldron R."/>
            <person name="Moloney N.M."/>
            <person name="Sperisen C."/>
            <person name="Kredics L."/>
            <person name="Vagvoelgyi C."/>
            <person name="Patrignani A."/>
            <person name="Fitzpatrick D."/>
            <person name="Nagy I."/>
            <person name="Doyle S."/>
            <person name="Anderson J.B."/>
            <person name="Grigoriev I.V."/>
            <person name="Gueldener U."/>
            <person name="Muensterkoetter M."/>
            <person name="Nagy L.G."/>
        </authorList>
    </citation>
    <scope>NUCLEOTIDE SEQUENCE [LARGE SCALE GENOMIC DNA]</scope>
    <source>
        <strain evidence="9">Ar21-2</strain>
    </source>
</reference>
<dbReference type="EMBL" id="KZ293657">
    <property type="protein sequence ID" value="PBK92993.1"/>
    <property type="molecule type" value="Genomic_DNA"/>
</dbReference>
<dbReference type="AlphaFoldDB" id="A0A2H3DXG7"/>
<feature type="compositionally biased region" description="Low complexity" evidence="6">
    <location>
        <begin position="162"/>
        <end position="173"/>
    </location>
</feature>
<dbReference type="InterPro" id="IPR050329">
    <property type="entry name" value="GLI_C2H2-zinc-finger"/>
</dbReference>
<keyword evidence="3 5" id="KW-0863">Zinc-finger</keyword>
<dbReference type="GO" id="GO:0008270">
    <property type="term" value="F:zinc ion binding"/>
    <property type="evidence" value="ECO:0007669"/>
    <property type="project" value="UniProtKB-KW"/>
</dbReference>
<evidence type="ECO:0000259" key="7">
    <source>
        <dbReference type="PROSITE" id="PS50157"/>
    </source>
</evidence>
<organism evidence="8 9">
    <name type="scientific">Armillaria gallica</name>
    <name type="common">Bulbous honey fungus</name>
    <name type="synonym">Armillaria bulbosa</name>
    <dbReference type="NCBI Taxonomy" id="47427"/>
    <lineage>
        <taxon>Eukaryota</taxon>
        <taxon>Fungi</taxon>
        <taxon>Dikarya</taxon>
        <taxon>Basidiomycota</taxon>
        <taxon>Agaricomycotina</taxon>
        <taxon>Agaricomycetes</taxon>
        <taxon>Agaricomycetidae</taxon>
        <taxon>Agaricales</taxon>
        <taxon>Marasmiineae</taxon>
        <taxon>Physalacriaceae</taxon>
        <taxon>Armillaria</taxon>
    </lineage>
</organism>
<gene>
    <name evidence="8" type="ORF">ARMGADRAFT_144167</name>
</gene>
<dbReference type="Proteomes" id="UP000217790">
    <property type="component" value="Unassembled WGS sequence"/>
</dbReference>
<evidence type="ECO:0000256" key="5">
    <source>
        <dbReference type="PROSITE-ProRule" id="PRU00042"/>
    </source>
</evidence>
<dbReference type="InParanoid" id="A0A2H3DXG7"/>
<evidence type="ECO:0000313" key="9">
    <source>
        <dbReference type="Proteomes" id="UP000217790"/>
    </source>
</evidence>